<dbReference type="InterPro" id="IPR004412">
    <property type="entry name" value="GatA"/>
</dbReference>
<keyword evidence="3 7" id="KW-0547">Nucleotide-binding</keyword>
<dbReference type="InterPro" id="IPR036928">
    <property type="entry name" value="AS_sf"/>
</dbReference>
<reference evidence="10" key="1">
    <citation type="submission" date="2017-08" db="EMBL/GenBank/DDBJ databases">
        <title>A dynamic microbial community with high functional redundancy inhabits the cold, oxic subseafloor aquifer.</title>
        <authorList>
            <person name="Tully B.J."/>
            <person name="Wheat C.G."/>
            <person name="Glazer B.T."/>
            <person name="Huber J.A."/>
        </authorList>
    </citation>
    <scope>NUCLEOTIDE SEQUENCE [LARGE SCALE GENOMIC DNA]</scope>
</reference>
<organism evidence="9 10">
    <name type="scientific">Aerophobetes bacterium</name>
    <dbReference type="NCBI Taxonomy" id="2030807"/>
    <lineage>
        <taxon>Bacteria</taxon>
        <taxon>Candidatus Aerophobota</taxon>
    </lineage>
</organism>
<gene>
    <name evidence="7" type="primary">gatA</name>
    <name evidence="9" type="ORF">COB11_00195</name>
</gene>
<dbReference type="GO" id="GO:0050567">
    <property type="term" value="F:glutaminyl-tRNA synthase (glutamine-hydrolyzing) activity"/>
    <property type="evidence" value="ECO:0007669"/>
    <property type="project" value="UniProtKB-UniRule"/>
</dbReference>
<comment type="function">
    <text evidence="7">Allows the formation of correctly charged Gln-tRNA(Gln) through the transamidation of misacylated Glu-tRNA(Gln) in organisms which lack glutaminyl-tRNA synthetase. The reaction takes place in the presence of glutamine and ATP through an activated gamma-phospho-Glu-tRNA(Gln).</text>
</comment>
<evidence type="ECO:0000256" key="1">
    <source>
        <dbReference type="ARBA" id="ARBA00008069"/>
    </source>
</evidence>
<feature type="domain" description="Amidase" evidence="8">
    <location>
        <begin position="22"/>
        <end position="462"/>
    </location>
</feature>
<comment type="subunit">
    <text evidence="7">Heterotrimer of A, B and C subunits.</text>
</comment>
<dbReference type="InterPro" id="IPR020556">
    <property type="entry name" value="Amidase_CS"/>
</dbReference>
<feature type="active site" description="Charge relay system" evidence="7">
    <location>
        <position position="152"/>
    </location>
</feature>
<dbReference type="GO" id="GO:0016740">
    <property type="term" value="F:transferase activity"/>
    <property type="evidence" value="ECO:0007669"/>
    <property type="project" value="UniProtKB-KW"/>
</dbReference>
<feature type="active site" description="Charge relay system" evidence="7">
    <location>
        <position position="77"/>
    </location>
</feature>
<evidence type="ECO:0000256" key="4">
    <source>
        <dbReference type="ARBA" id="ARBA00022840"/>
    </source>
</evidence>
<sequence>MYQLSAKELRDLFVSKKVSASEIAEYFIKRAHTVDEMTGAFLTILDERTLKKAKELDEKRASGKPLGKLAGVPIAVKDNMNLKGVKTTCGSNFLKDHVALYDATPVRLLEEEDALIIGKTNCDEFAMGSTNENSAFKIAKNPWDLECTPGGSSGGSAVAVSARCAPLSLGSDTGGSIRQPAAFTGIFGFKPTYGRVSRYGLVAFGSSLDHVGPFATNVEDIALIMEVMGAYCERDSTSLDIPRENYLDTIDESLQGKKIGVPWDFLCDLPDKSKKLFKESLKVYEDLGAEILEISFPDLKYCIPIYYIIAPAEASSNLARFDGVQYSARAKDAKSLAELYDLSKEYGFGEEVKQRIMLGTFVLSSGFQSDYFKKALKIREMLINNFHHAFDHCDVIALPTTPNGAFKSLSIKDPISLYLQDLYTTPANLAGLPAISIPCGFSGENKPHGLQIIGPQQEDARVMRFAYHFQKNTEHHKKIPSLFDKEELS</sequence>
<dbReference type="PIRSF" id="PIRSF001221">
    <property type="entry name" value="Amidase_fungi"/>
    <property type="match status" value="1"/>
</dbReference>
<evidence type="ECO:0000256" key="3">
    <source>
        <dbReference type="ARBA" id="ARBA00022741"/>
    </source>
</evidence>
<dbReference type="AlphaFoldDB" id="A0A2A4YN14"/>
<dbReference type="GO" id="GO:0006412">
    <property type="term" value="P:translation"/>
    <property type="evidence" value="ECO:0007669"/>
    <property type="project" value="UniProtKB-UniRule"/>
</dbReference>
<dbReference type="InterPro" id="IPR023631">
    <property type="entry name" value="Amidase_dom"/>
</dbReference>
<dbReference type="GO" id="GO:0030956">
    <property type="term" value="C:glutamyl-tRNA(Gln) amidotransferase complex"/>
    <property type="evidence" value="ECO:0007669"/>
    <property type="project" value="InterPro"/>
</dbReference>
<dbReference type="InterPro" id="IPR000120">
    <property type="entry name" value="Amidase"/>
</dbReference>
<dbReference type="PANTHER" id="PTHR11895">
    <property type="entry name" value="TRANSAMIDASE"/>
    <property type="match status" value="1"/>
</dbReference>
<evidence type="ECO:0000313" key="9">
    <source>
        <dbReference type="EMBL" id="PCI96134.1"/>
    </source>
</evidence>
<dbReference type="SUPFAM" id="SSF75304">
    <property type="entry name" value="Amidase signature (AS) enzymes"/>
    <property type="match status" value="1"/>
</dbReference>
<dbReference type="Pfam" id="PF01425">
    <property type="entry name" value="Amidase"/>
    <property type="match status" value="1"/>
</dbReference>
<dbReference type="NCBIfam" id="TIGR00132">
    <property type="entry name" value="gatA"/>
    <property type="match status" value="1"/>
</dbReference>
<dbReference type="EMBL" id="NVUU01000002">
    <property type="protein sequence ID" value="PCI96134.1"/>
    <property type="molecule type" value="Genomic_DNA"/>
</dbReference>
<keyword evidence="2 7" id="KW-0436">Ligase</keyword>
<name>A0A2A4YN14_UNCAE</name>
<comment type="similarity">
    <text evidence="1 7">Belongs to the amidase family. GatA subfamily.</text>
</comment>
<evidence type="ECO:0000259" key="8">
    <source>
        <dbReference type="Pfam" id="PF01425"/>
    </source>
</evidence>
<feature type="active site" description="Acyl-ester intermediate" evidence="7">
    <location>
        <position position="176"/>
    </location>
</feature>
<dbReference type="PROSITE" id="PS00571">
    <property type="entry name" value="AMIDASES"/>
    <property type="match status" value="1"/>
</dbReference>
<dbReference type="HAMAP" id="MF_00120">
    <property type="entry name" value="GatA"/>
    <property type="match status" value="1"/>
</dbReference>
<protein>
    <recommendedName>
        <fullName evidence="7">Glutamyl-tRNA(Gln) amidotransferase subunit A</fullName>
        <shortName evidence="7">Glu-ADT subunit A</shortName>
        <ecNumber evidence="7">6.3.5.7</ecNumber>
    </recommendedName>
</protein>
<dbReference type="EC" id="6.3.5.7" evidence="7"/>
<dbReference type="GO" id="GO:0005524">
    <property type="term" value="F:ATP binding"/>
    <property type="evidence" value="ECO:0007669"/>
    <property type="project" value="UniProtKB-KW"/>
</dbReference>
<proteinExistence type="inferred from homology"/>
<evidence type="ECO:0000313" key="10">
    <source>
        <dbReference type="Proteomes" id="UP000217838"/>
    </source>
</evidence>
<keyword evidence="4 7" id="KW-0067">ATP-binding</keyword>
<keyword evidence="5 7" id="KW-0648">Protein biosynthesis</keyword>
<evidence type="ECO:0000256" key="5">
    <source>
        <dbReference type="ARBA" id="ARBA00022917"/>
    </source>
</evidence>
<evidence type="ECO:0000256" key="7">
    <source>
        <dbReference type="HAMAP-Rule" id="MF_00120"/>
    </source>
</evidence>
<comment type="caution">
    <text evidence="9">The sequence shown here is derived from an EMBL/GenBank/DDBJ whole genome shotgun (WGS) entry which is preliminary data.</text>
</comment>
<evidence type="ECO:0000256" key="2">
    <source>
        <dbReference type="ARBA" id="ARBA00022598"/>
    </source>
</evidence>
<accession>A0A2A4YN14</accession>
<evidence type="ECO:0000256" key="6">
    <source>
        <dbReference type="ARBA" id="ARBA00047407"/>
    </source>
</evidence>
<dbReference type="Proteomes" id="UP000217838">
    <property type="component" value="Unassembled WGS sequence"/>
</dbReference>
<dbReference type="Gene3D" id="3.90.1300.10">
    <property type="entry name" value="Amidase signature (AS) domain"/>
    <property type="match status" value="1"/>
</dbReference>
<keyword evidence="9" id="KW-0808">Transferase</keyword>
<dbReference type="PANTHER" id="PTHR11895:SF151">
    <property type="entry name" value="GLUTAMYL-TRNA(GLN) AMIDOTRANSFERASE SUBUNIT A"/>
    <property type="match status" value="1"/>
</dbReference>
<comment type="catalytic activity">
    <reaction evidence="6 7">
        <text>L-glutamyl-tRNA(Gln) + L-glutamine + ATP + H2O = L-glutaminyl-tRNA(Gln) + L-glutamate + ADP + phosphate + H(+)</text>
        <dbReference type="Rhea" id="RHEA:17521"/>
        <dbReference type="Rhea" id="RHEA-COMP:9681"/>
        <dbReference type="Rhea" id="RHEA-COMP:9684"/>
        <dbReference type="ChEBI" id="CHEBI:15377"/>
        <dbReference type="ChEBI" id="CHEBI:15378"/>
        <dbReference type="ChEBI" id="CHEBI:29985"/>
        <dbReference type="ChEBI" id="CHEBI:30616"/>
        <dbReference type="ChEBI" id="CHEBI:43474"/>
        <dbReference type="ChEBI" id="CHEBI:58359"/>
        <dbReference type="ChEBI" id="CHEBI:78520"/>
        <dbReference type="ChEBI" id="CHEBI:78521"/>
        <dbReference type="ChEBI" id="CHEBI:456216"/>
        <dbReference type="EC" id="6.3.5.7"/>
    </reaction>
</comment>